<keyword evidence="2" id="KW-0378">Hydrolase</keyword>
<dbReference type="Proteomes" id="UP000185557">
    <property type="component" value="Unassembled WGS sequence"/>
</dbReference>
<dbReference type="RefSeq" id="WP_073606529.1">
    <property type="nucleotide sequence ID" value="NZ_MRCG01000001.1"/>
</dbReference>
<sequence>MQIKRREVGLTVDDSLMRLYVAEPVVPGQYPGILFYSDIYQLGGPILRLADRLAGYGYVVAAPEIFHRLEPLGTVIEPNDLGRLRGNDAASRTAVAQYDADAIAALHWLQTSDAVAPGQLGVVGFCIGGHLACRAALNPAVRAAVCCYPTGIHSGKLGKDRADTLERLSNITARLLLIFGDQDPHVPAEGRETILSALATAGVDHRPLIYPANHTFMRDDGYRYDPAATDAAWAEVVTFLAHGFGTTVSHA</sequence>
<dbReference type="Pfam" id="PF01738">
    <property type="entry name" value="DLH"/>
    <property type="match status" value="1"/>
</dbReference>
<proteinExistence type="predicted"/>
<comment type="caution">
    <text evidence="2">The sequence shown here is derived from an EMBL/GenBank/DDBJ whole genome shotgun (WGS) entry which is preliminary data.</text>
</comment>
<evidence type="ECO:0000313" key="2">
    <source>
        <dbReference type="EMBL" id="OKH50713.1"/>
    </source>
</evidence>
<dbReference type="GO" id="GO:0016787">
    <property type="term" value="F:hydrolase activity"/>
    <property type="evidence" value="ECO:0007669"/>
    <property type="project" value="UniProtKB-KW"/>
</dbReference>
<dbReference type="STRING" id="549789.NIES30_01050"/>
<organism evidence="2 3">
    <name type="scientific">Phormidium tenue NIES-30</name>
    <dbReference type="NCBI Taxonomy" id="549789"/>
    <lineage>
        <taxon>Bacteria</taxon>
        <taxon>Bacillati</taxon>
        <taxon>Cyanobacteriota</taxon>
        <taxon>Cyanophyceae</taxon>
        <taxon>Oscillatoriophycideae</taxon>
        <taxon>Oscillatoriales</taxon>
        <taxon>Oscillatoriaceae</taxon>
        <taxon>Phormidium</taxon>
    </lineage>
</organism>
<evidence type="ECO:0000313" key="3">
    <source>
        <dbReference type="Proteomes" id="UP000185557"/>
    </source>
</evidence>
<feature type="domain" description="Dienelactone hydrolase" evidence="1">
    <location>
        <begin position="18"/>
        <end position="242"/>
    </location>
</feature>
<dbReference type="InterPro" id="IPR029058">
    <property type="entry name" value="AB_hydrolase_fold"/>
</dbReference>
<dbReference type="InterPro" id="IPR002925">
    <property type="entry name" value="Dienelactn_hydro"/>
</dbReference>
<reference evidence="2 3" key="1">
    <citation type="submission" date="2016-11" db="EMBL/GenBank/DDBJ databases">
        <title>Draft Genome Sequences of Nine Cyanobacterial Strains from Diverse Habitats.</title>
        <authorList>
            <person name="Zhu T."/>
            <person name="Hou S."/>
            <person name="Lu X."/>
            <person name="Hess W.R."/>
        </authorList>
    </citation>
    <scope>NUCLEOTIDE SEQUENCE [LARGE SCALE GENOMIC DNA]</scope>
    <source>
        <strain evidence="2 3">NIES-30</strain>
    </source>
</reference>
<dbReference type="SUPFAM" id="SSF53474">
    <property type="entry name" value="alpha/beta-Hydrolases"/>
    <property type="match status" value="1"/>
</dbReference>
<accession>A0A1U7JAD8</accession>
<dbReference type="AlphaFoldDB" id="A0A1U7JAD8"/>
<dbReference type="PANTHER" id="PTHR47562">
    <property type="match status" value="1"/>
</dbReference>
<protein>
    <submittedName>
        <fullName evidence="2">Dienelactone hydrolase</fullName>
    </submittedName>
</protein>
<name>A0A1U7JAD8_9CYAN</name>
<dbReference type="OrthoDB" id="9787933at2"/>
<dbReference type="EMBL" id="MRCG01000001">
    <property type="protein sequence ID" value="OKH50713.1"/>
    <property type="molecule type" value="Genomic_DNA"/>
</dbReference>
<keyword evidence="3" id="KW-1185">Reference proteome</keyword>
<dbReference type="Gene3D" id="3.40.50.1820">
    <property type="entry name" value="alpha/beta hydrolase"/>
    <property type="match status" value="1"/>
</dbReference>
<dbReference type="PANTHER" id="PTHR47562:SF2">
    <property type="entry name" value="CARBOXYMETHYLENEBUTENOLIDASE-RELATED"/>
    <property type="match status" value="1"/>
</dbReference>
<evidence type="ECO:0000259" key="1">
    <source>
        <dbReference type="Pfam" id="PF01738"/>
    </source>
</evidence>
<gene>
    <name evidence="2" type="ORF">NIES30_01050</name>
</gene>